<reference evidence="1 2" key="1">
    <citation type="submission" date="2010-09" db="EMBL/GenBank/DDBJ databases">
        <authorList>
            <person name="Weinstock G."/>
            <person name="Sodergren E."/>
            <person name="Clifton S."/>
            <person name="Fulton L."/>
            <person name="Fulton B."/>
            <person name="Courtney L."/>
            <person name="Fronick C."/>
            <person name="Harrison M."/>
            <person name="Strong C."/>
            <person name="Farmer C."/>
            <person name="Delahaunty K."/>
            <person name="Markovic C."/>
            <person name="Hall O."/>
            <person name="Minx P."/>
            <person name="Tomlinson C."/>
            <person name="Mitreva M."/>
            <person name="Hou S."/>
            <person name="Chen J."/>
            <person name="Wollam A."/>
            <person name="Pepin K.H."/>
            <person name="Johnson M."/>
            <person name="Bhonagiri V."/>
            <person name="Zhang X."/>
            <person name="Suruliraj S."/>
            <person name="Warren W."/>
            <person name="Chinwalla A."/>
            <person name="Mardis E.R."/>
            <person name="Wilson R.K."/>
        </authorList>
    </citation>
    <scope>NUCLEOTIDE SEQUENCE [LARGE SCALE GENOMIC DNA]</scope>
    <source>
        <strain evidence="1 2">MS 85-1</strain>
    </source>
</reference>
<evidence type="ECO:0000313" key="2">
    <source>
        <dbReference type="Proteomes" id="UP000005056"/>
    </source>
</evidence>
<protein>
    <submittedName>
        <fullName evidence="1">Uncharacterized protein</fullName>
    </submittedName>
</protein>
<comment type="caution">
    <text evidence="1">The sequence shown here is derived from an EMBL/GenBank/DDBJ whole genome shotgun (WGS) entry which is preliminary data.</text>
</comment>
<sequence length="103" mass="11417">MRVEQNNFRDMFSVYLSGPPQTQHVFGIFPAALVAHTGLAGEERLKAFPLQIFQDGNGGNVRIPFTAGGVPVFSKNTRDVVHQFFACQWALPTDLIYMTKTTG</sequence>
<dbReference type="AlphaFoldDB" id="A0AAN3SBR5"/>
<accession>A0AAN3SBR5</accession>
<name>A0AAN3SBR5_ECOLX</name>
<dbReference type="Proteomes" id="UP000005056">
    <property type="component" value="Unassembled WGS sequence"/>
</dbReference>
<organism evidence="1 2">
    <name type="scientific">Escherichia coli MS 85-1</name>
    <dbReference type="NCBI Taxonomy" id="679202"/>
    <lineage>
        <taxon>Bacteria</taxon>
        <taxon>Pseudomonadati</taxon>
        <taxon>Pseudomonadota</taxon>
        <taxon>Gammaproteobacteria</taxon>
        <taxon>Enterobacterales</taxon>
        <taxon>Enterobacteriaceae</taxon>
        <taxon>Escherichia</taxon>
    </lineage>
</organism>
<evidence type="ECO:0000313" key="1">
    <source>
        <dbReference type="EMBL" id="EFU32105.1"/>
    </source>
</evidence>
<dbReference type="EMBL" id="ADWQ01000192">
    <property type="protein sequence ID" value="EFU32105.1"/>
    <property type="molecule type" value="Genomic_DNA"/>
</dbReference>
<gene>
    <name evidence="1" type="ORF">HMPREF9350_06092</name>
</gene>
<proteinExistence type="predicted"/>